<organism evidence="1 2">
    <name type="scientific">Triplophysa rosa</name>
    <name type="common">Cave loach</name>
    <dbReference type="NCBI Taxonomy" id="992332"/>
    <lineage>
        <taxon>Eukaryota</taxon>
        <taxon>Metazoa</taxon>
        <taxon>Chordata</taxon>
        <taxon>Craniata</taxon>
        <taxon>Vertebrata</taxon>
        <taxon>Euteleostomi</taxon>
        <taxon>Actinopterygii</taxon>
        <taxon>Neopterygii</taxon>
        <taxon>Teleostei</taxon>
        <taxon>Ostariophysi</taxon>
        <taxon>Cypriniformes</taxon>
        <taxon>Nemacheilidae</taxon>
        <taxon>Triplophysa</taxon>
    </lineage>
</organism>
<dbReference type="AlphaFoldDB" id="A0A9W7TM13"/>
<evidence type="ECO:0000313" key="1">
    <source>
        <dbReference type="EMBL" id="KAI7801433.1"/>
    </source>
</evidence>
<evidence type="ECO:0000313" key="2">
    <source>
        <dbReference type="Proteomes" id="UP001059041"/>
    </source>
</evidence>
<gene>
    <name evidence="1" type="ORF">IRJ41_013134</name>
</gene>
<dbReference type="EMBL" id="JAFHDT010000013">
    <property type="protein sequence ID" value="KAI7801433.1"/>
    <property type="molecule type" value="Genomic_DNA"/>
</dbReference>
<dbReference type="Proteomes" id="UP001059041">
    <property type="component" value="Linkage Group LG13"/>
</dbReference>
<reference evidence="1" key="1">
    <citation type="submission" date="2021-02" db="EMBL/GenBank/DDBJ databases">
        <title>Comparative genomics reveals that relaxation of natural selection precedes convergent phenotypic evolution of cavefish.</title>
        <authorList>
            <person name="Peng Z."/>
        </authorList>
    </citation>
    <scope>NUCLEOTIDE SEQUENCE</scope>
    <source>
        <tissue evidence="1">Muscle</tissue>
    </source>
</reference>
<name>A0A9W7TM13_TRIRA</name>
<protein>
    <submittedName>
        <fullName evidence="1">Uncharacterized protein</fullName>
    </submittedName>
</protein>
<accession>A0A9W7TM13</accession>
<comment type="caution">
    <text evidence="1">The sequence shown here is derived from an EMBL/GenBank/DDBJ whole genome shotgun (WGS) entry which is preliminary data.</text>
</comment>
<keyword evidence="2" id="KW-1185">Reference proteome</keyword>
<sequence length="84" mass="8831">MAGQPPTTTAATNVVESMAQALVTAISRELTSGRNTPVSTPARPPCGSLNNITSCNSTVQTSNTITNTSTTVNEALKRYNYNKL</sequence>
<proteinExistence type="predicted"/>